<dbReference type="RefSeq" id="WP_090728141.1">
    <property type="nucleotide sequence ID" value="NZ_JBHTKX010000014.1"/>
</dbReference>
<dbReference type="EMBL" id="JBHTKX010000014">
    <property type="protein sequence ID" value="MFD1131691.1"/>
    <property type="molecule type" value="Genomic_DNA"/>
</dbReference>
<organism evidence="2 3">
    <name type="scientific">Paenibacillus provencensis</name>
    <dbReference type="NCBI Taxonomy" id="441151"/>
    <lineage>
        <taxon>Bacteria</taxon>
        <taxon>Bacillati</taxon>
        <taxon>Bacillota</taxon>
        <taxon>Bacilli</taxon>
        <taxon>Bacillales</taxon>
        <taxon>Paenibacillaceae</taxon>
        <taxon>Paenibacillus</taxon>
    </lineage>
</organism>
<sequence length="115" mass="13796">MTTSHQTPYQRYRQEIYRIGWRVQYRAKKIKNNELPIFEIDSNKDDFTCQTEDRVIVMQLINDLPTNGQYIIEKIYLQGFSEAEVAQQLNISQQAVNKWKKKMLRHISQKVSSWN</sequence>
<proteinExistence type="predicted"/>
<dbReference type="InterPro" id="IPR013324">
    <property type="entry name" value="RNA_pol_sigma_r3/r4-like"/>
</dbReference>
<comment type="caution">
    <text evidence="2">The sequence shown here is derived from an EMBL/GenBank/DDBJ whole genome shotgun (WGS) entry which is preliminary data.</text>
</comment>
<dbReference type="Gene3D" id="1.20.140.160">
    <property type="match status" value="1"/>
</dbReference>
<keyword evidence="3" id="KW-1185">Reference proteome</keyword>
<feature type="domain" description="RNA polymerase sigma factor 70 region 4 type 2" evidence="1">
    <location>
        <begin position="55"/>
        <end position="105"/>
    </location>
</feature>
<dbReference type="Proteomes" id="UP001597169">
    <property type="component" value="Unassembled WGS sequence"/>
</dbReference>
<evidence type="ECO:0000313" key="2">
    <source>
        <dbReference type="EMBL" id="MFD1131691.1"/>
    </source>
</evidence>
<dbReference type="InterPro" id="IPR013249">
    <property type="entry name" value="RNA_pol_sigma70_r4_t2"/>
</dbReference>
<reference evidence="3" key="1">
    <citation type="journal article" date="2019" name="Int. J. Syst. Evol. Microbiol.">
        <title>The Global Catalogue of Microorganisms (GCM) 10K type strain sequencing project: providing services to taxonomists for standard genome sequencing and annotation.</title>
        <authorList>
            <consortium name="The Broad Institute Genomics Platform"/>
            <consortium name="The Broad Institute Genome Sequencing Center for Infectious Disease"/>
            <person name="Wu L."/>
            <person name="Ma J."/>
        </authorList>
    </citation>
    <scope>NUCLEOTIDE SEQUENCE [LARGE SCALE GENOMIC DNA]</scope>
    <source>
        <strain evidence="3">CCUG 53519</strain>
    </source>
</reference>
<accession>A0ABW3QIB1</accession>
<name>A0ABW3QIB1_9BACL</name>
<evidence type="ECO:0000313" key="3">
    <source>
        <dbReference type="Proteomes" id="UP001597169"/>
    </source>
</evidence>
<evidence type="ECO:0000259" key="1">
    <source>
        <dbReference type="Pfam" id="PF08281"/>
    </source>
</evidence>
<dbReference type="SUPFAM" id="SSF88659">
    <property type="entry name" value="Sigma3 and sigma4 domains of RNA polymerase sigma factors"/>
    <property type="match status" value="1"/>
</dbReference>
<dbReference type="Pfam" id="PF08281">
    <property type="entry name" value="Sigma70_r4_2"/>
    <property type="match status" value="1"/>
</dbReference>
<protein>
    <submittedName>
        <fullName evidence="2">Sigma factor-like helix-turn-helix DNA-binding protein</fullName>
    </submittedName>
</protein>
<gene>
    <name evidence="2" type="ORF">ACFQ3J_26655</name>
</gene>